<feature type="transmembrane region" description="Helical" evidence="1">
    <location>
        <begin position="55"/>
        <end position="76"/>
    </location>
</feature>
<keyword evidence="1" id="KW-0472">Membrane</keyword>
<keyword evidence="1" id="KW-1133">Transmembrane helix</keyword>
<sequence>MQRQWAVTAGLALLIMAAAAFFSYGYAHGILVVDGDPQATFQHLMTSKNLFTGEIFGWFVIVLCDLVAAWGLYEFLKPVNSSLSLLGAWFRLIYTALLALAVMNLLFVQLLLDSSVHPGASEEQVMLYLNAFESMWSMGLILFGVHLAIIGRLTLQSGFIPKWIGVLLLAASAGYISIHLSSLLFAELKGFISLLTYVFTLPMAAGELGLAIWLVFRGGKKD</sequence>
<feature type="transmembrane region" description="Helical" evidence="1">
    <location>
        <begin position="191"/>
        <end position="216"/>
    </location>
</feature>
<keyword evidence="3" id="KW-1185">Reference proteome</keyword>
<evidence type="ECO:0000256" key="1">
    <source>
        <dbReference type="SAM" id="Phobius"/>
    </source>
</evidence>
<protein>
    <submittedName>
        <fullName evidence="2">DUF4386 domain-containing protein</fullName>
    </submittedName>
</protein>
<dbReference type="RefSeq" id="WP_377599319.1">
    <property type="nucleotide sequence ID" value="NZ_JBHUME010000002.1"/>
</dbReference>
<proteinExistence type="predicted"/>
<reference evidence="3" key="1">
    <citation type="journal article" date="2019" name="Int. J. Syst. Evol. Microbiol.">
        <title>The Global Catalogue of Microorganisms (GCM) 10K type strain sequencing project: providing services to taxonomists for standard genome sequencing and annotation.</title>
        <authorList>
            <consortium name="The Broad Institute Genomics Platform"/>
            <consortium name="The Broad Institute Genome Sequencing Center for Infectious Disease"/>
            <person name="Wu L."/>
            <person name="Ma J."/>
        </authorList>
    </citation>
    <scope>NUCLEOTIDE SEQUENCE [LARGE SCALE GENOMIC DNA]</scope>
    <source>
        <strain evidence="3">KCTC 3950</strain>
    </source>
</reference>
<dbReference type="Proteomes" id="UP001597541">
    <property type="component" value="Unassembled WGS sequence"/>
</dbReference>
<evidence type="ECO:0000313" key="3">
    <source>
        <dbReference type="Proteomes" id="UP001597541"/>
    </source>
</evidence>
<organism evidence="2 3">
    <name type="scientific">Paenibacillus gansuensis</name>
    <dbReference type="NCBI Taxonomy" id="306542"/>
    <lineage>
        <taxon>Bacteria</taxon>
        <taxon>Bacillati</taxon>
        <taxon>Bacillota</taxon>
        <taxon>Bacilli</taxon>
        <taxon>Bacillales</taxon>
        <taxon>Paenibacillaceae</taxon>
        <taxon>Paenibacillus</taxon>
    </lineage>
</organism>
<accession>A0ABW5P9Y0</accession>
<dbReference type="EMBL" id="JBHUME010000002">
    <property type="protein sequence ID" value="MFD2611047.1"/>
    <property type="molecule type" value="Genomic_DNA"/>
</dbReference>
<feature type="transmembrane region" description="Helical" evidence="1">
    <location>
        <begin position="163"/>
        <end position="185"/>
    </location>
</feature>
<feature type="transmembrane region" description="Helical" evidence="1">
    <location>
        <begin position="88"/>
        <end position="112"/>
    </location>
</feature>
<dbReference type="Pfam" id="PF14329">
    <property type="entry name" value="DUF4386"/>
    <property type="match status" value="1"/>
</dbReference>
<comment type="caution">
    <text evidence="2">The sequence shown here is derived from an EMBL/GenBank/DDBJ whole genome shotgun (WGS) entry which is preliminary data.</text>
</comment>
<gene>
    <name evidence="2" type="ORF">ACFSUF_01260</name>
</gene>
<feature type="transmembrane region" description="Helical" evidence="1">
    <location>
        <begin position="132"/>
        <end position="151"/>
    </location>
</feature>
<name>A0ABW5P9Y0_9BACL</name>
<keyword evidence="1" id="KW-0812">Transmembrane</keyword>
<evidence type="ECO:0000313" key="2">
    <source>
        <dbReference type="EMBL" id="MFD2611047.1"/>
    </source>
</evidence>
<dbReference type="InterPro" id="IPR025495">
    <property type="entry name" value="DUF4386"/>
</dbReference>